<gene>
    <name evidence="2" type="ORF">J2Z20_000876</name>
</gene>
<name>A0ABS4H0G0_9BACL</name>
<feature type="transmembrane region" description="Helical" evidence="1">
    <location>
        <begin position="72"/>
        <end position="91"/>
    </location>
</feature>
<feature type="transmembrane region" description="Helical" evidence="1">
    <location>
        <begin position="38"/>
        <end position="60"/>
    </location>
</feature>
<keyword evidence="1" id="KW-1133">Transmembrane helix</keyword>
<evidence type="ECO:0000313" key="3">
    <source>
        <dbReference type="Proteomes" id="UP001519273"/>
    </source>
</evidence>
<keyword evidence="1" id="KW-0812">Transmembrane</keyword>
<sequence>MRFLFALFYSLIVTLLVILVIAFVDNQITDMMSFFGFYIIYVGLFGSLGCMIGEVVYFLLSKLKKRIVVIEYFIYLILGLMLGITLEITSTVFEDHLIIFLTVIGAISFYVSRNFVKQEWIR</sequence>
<protein>
    <submittedName>
        <fullName evidence="2">Tellurium resistance membrane protein TerC</fullName>
    </submittedName>
</protein>
<accession>A0ABS4H0G0</accession>
<dbReference type="Proteomes" id="UP001519273">
    <property type="component" value="Unassembled WGS sequence"/>
</dbReference>
<evidence type="ECO:0000313" key="2">
    <source>
        <dbReference type="EMBL" id="MBP1936015.1"/>
    </source>
</evidence>
<organism evidence="2 3">
    <name type="scientific">Paenibacillus sediminis</name>
    <dbReference type="NCBI Taxonomy" id="664909"/>
    <lineage>
        <taxon>Bacteria</taxon>
        <taxon>Bacillati</taxon>
        <taxon>Bacillota</taxon>
        <taxon>Bacilli</taxon>
        <taxon>Bacillales</taxon>
        <taxon>Paenibacillaceae</taxon>
        <taxon>Paenibacillus</taxon>
    </lineage>
</organism>
<feature type="transmembrane region" description="Helical" evidence="1">
    <location>
        <begin position="97"/>
        <end position="116"/>
    </location>
</feature>
<keyword evidence="1" id="KW-0472">Membrane</keyword>
<keyword evidence="3" id="KW-1185">Reference proteome</keyword>
<proteinExistence type="predicted"/>
<dbReference type="EMBL" id="JAGGKP010000001">
    <property type="protein sequence ID" value="MBP1936015.1"/>
    <property type="molecule type" value="Genomic_DNA"/>
</dbReference>
<reference evidence="2 3" key="1">
    <citation type="submission" date="2021-03" db="EMBL/GenBank/DDBJ databases">
        <title>Genomic Encyclopedia of Type Strains, Phase IV (KMG-IV): sequencing the most valuable type-strain genomes for metagenomic binning, comparative biology and taxonomic classification.</title>
        <authorList>
            <person name="Goeker M."/>
        </authorList>
    </citation>
    <scope>NUCLEOTIDE SEQUENCE [LARGE SCALE GENOMIC DNA]</scope>
    <source>
        <strain evidence="2 3">DSM 23491</strain>
    </source>
</reference>
<evidence type="ECO:0000256" key="1">
    <source>
        <dbReference type="SAM" id="Phobius"/>
    </source>
</evidence>
<comment type="caution">
    <text evidence="2">The sequence shown here is derived from an EMBL/GenBank/DDBJ whole genome shotgun (WGS) entry which is preliminary data.</text>
</comment>